<dbReference type="InterPro" id="IPR004843">
    <property type="entry name" value="Calcineurin-like_PHP"/>
</dbReference>
<proteinExistence type="predicted"/>
<keyword evidence="3" id="KW-1185">Reference proteome</keyword>
<name>A0A096XT00_9CAUD</name>
<dbReference type="Gene3D" id="3.60.21.10">
    <property type="match status" value="1"/>
</dbReference>
<dbReference type="PANTHER" id="PTHR30337">
    <property type="entry name" value="COMPONENT OF ATP-DEPENDENT DSDNA EXONUCLEASE"/>
    <property type="match status" value="1"/>
</dbReference>
<keyword evidence="2" id="KW-0540">Nuclease</keyword>
<feature type="domain" description="Calcineurin-like phosphoesterase" evidence="1">
    <location>
        <begin position="4"/>
        <end position="202"/>
    </location>
</feature>
<accession>A0A096XT00</accession>
<evidence type="ECO:0000259" key="1">
    <source>
        <dbReference type="Pfam" id="PF00149"/>
    </source>
</evidence>
<dbReference type="GeneID" id="24628114"/>
<keyword evidence="2" id="KW-0378">Hydrolase</keyword>
<evidence type="ECO:0000313" key="2">
    <source>
        <dbReference type="EMBL" id="AII28425.1"/>
    </source>
</evidence>
<dbReference type="PANTHER" id="PTHR30337:SF0">
    <property type="entry name" value="NUCLEASE SBCCD SUBUNIT D"/>
    <property type="match status" value="1"/>
</dbReference>
<dbReference type="InterPro" id="IPR029052">
    <property type="entry name" value="Metallo-depent_PP-like"/>
</dbReference>
<reference evidence="2" key="1">
    <citation type="submission" date="2014-05" db="EMBL/GenBank/DDBJ databases">
        <title>Complete genome sequence of Enterococcus faecalis bacteriophage ECP3.</title>
        <authorList>
            <person name="Kang H.-Y."/>
            <person name="Kim S."/>
            <person name="Kim J."/>
        </authorList>
    </citation>
    <scope>NUCLEOTIDE SEQUENCE [LARGE SCALE GENOMIC DNA]</scope>
    <source>
        <strain evidence="2">ECP3</strain>
    </source>
</reference>
<organism evidence="2 3">
    <name type="scientific">Enterococcus phage ECP3</name>
    <dbReference type="NCBI Taxonomy" id="1498168"/>
    <lineage>
        <taxon>Viruses</taxon>
        <taxon>Duplodnaviria</taxon>
        <taxon>Heunggongvirae</taxon>
        <taxon>Uroviricota</taxon>
        <taxon>Caudoviricetes</taxon>
        <taxon>Herelleviridae</taxon>
        <taxon>Brockvirinae</taxon>
        <taxon>Kochikohdavirus</taxon>
        <taxon>Kochikohdavirus ECP3</taxon>
    </lineage>
</organism>
<dbReference type="SUPFAM" id="SSF56300">
    <property type="entry name" value="Metallo-dependent phosphatases"/>
    <property type="match status" value="1"/>
</dbReference>
<protein>
    <submittedName>
        <fullName evidence="2">Exonuclease</fullName>
    </submittedName>
</protein>
<dbReference type="RefSeq" id="YP_009147066.1">
    <property type="nucleotide sequence ID" value="NC_027335.2"/>
</dbReference>
<sequence length="351" mass="39803">MKHIINFSDFHMHFFKDFSKPDPEYGTDRAKEQITILDNLMNYARNKNGDVLFNGDMFHKRVSIDVRIFNMLFQVISSYPDVDVIMVSGNHDKVTNSLYSDSALAPFSALPNVTVCSTLNKIVKDDYTLYAVSYGEEVEEMKAWIKEQADNLDHETVNILSAHIGVDGSSTGKYSHTLGGAFKVADLYPDKFDIVTLGHYHKRQFLGNLSNVFYVGNTLQTSFADEGQEKGFYDITIEGKKWEQKFIKTDYTPFETVTADSPSTTGSMEKSYIQFIGNVDEVEAVKRIKEENNLSNIRIKVQKDYHVEPRINITAGSTPSEVVNAFISKKYPNAKIIKDKALDCLREAMEV</sequence>
<dbReference type="Pfam" id="PF00149">
    <property type="entry name" value="Metallophos"/>
    <property type="match status" value="1"/>
</dbReference>
<evidence type="ECO:0000313" key="3">
    <source>
        <dbReference type="Proteomes" id="UP000030157"/>
    </source>
</evidence>
<dbReference type="GO" id="GO:0004527">
    <property type="term" value="F:exonuclease activity"/>
    <property type="evidence" value="ECO:0007669"/>
    <property type="project" value="UniProtKB-KW"/>
</dbReference>
<dbReference type="InterPro" id="IPR050535">
    <property type="entry name" value="DNA_Repair-Maintenance_Comp"/>
</dbReference>
<dbReference type="EMBL" id="KJ801817">
    <property type="protein sequence ID" value="AII28425.1"/>
    <property type="molecule type" value="Genomic_DNA"/>
</dbReference>
<keyword evidence="2" id="KW-0269">Exonuclease</keyword>
<dbReference type="Proteomes" id="UP000030157">
    <property type="component" value="Segment"/>
</dbReference>